<dbReference type="InterPro" id="IPR052503">
    <property type="entry name" value="S100-fused_Epidermal_Struct"/>
</dbReference>
<reference evidence="7" key="1">
    <citation type="submission" date="2022-03" db="EMBL/GenBank/DDBJ databases">
        <title>Genomic analyses of argali, domestic sheep and their hybrids provide insights into chromosomal evolution, heterosis and genetic basis of agronomic traits.</title>
        <authorList>
            <person name="Li M."/>
        </authorList>
    </citation>
    <scope>NUCLEOTIDE SEQUENCE</scope>
    <source>
        <strain evidence="7">CAU-MHL-2022a</strain>
        <tissue evidence="7">Skin</tissue>
    </source>
</reference>
<dbReference type="InterPro" id="IPR018247">
    <property type="entry name" value="EF_Hand_1_Ca_BS"/>
</dbReference>
<dbReference type="GO" id="GO:0001533">
    <property type="term" value="C:cornified envelope"/>
    <property type="evidence" value="ECO:0007669"/>
    <property type="project" value="TreeGrafter"/>
</dbReference>
<feature type="region of interest" description="Disordered" evidence="5">
    <location>
        <begin position="249"/>
        <end position="296"/>
    </location>
</feature>
<dbReference type="PROSITE" id="PS50222">
    <property type="entry name" value="EF_HAND_2"/>
    <property type="match status" value="1"/>
</dbReference>
<dbReference type="GO" id="GO:0061436">
    <property type="term" value="P:establishment of skin barrier"/>
    <property type="evidence" value="ECO:0007669"/>
    <property type="project" value="TreeGrafter"/>
</dbReference>
<comment type="similarity">
    <text evidence="4">Belongs to the S100-fused protein family.</text>
</comment>
<keyword evidence="2" id="KW-0479">Metal-binding</keyword>
<dbReference type="AlphaFoldDB" id="A0AAD4UQ11"/>
<evidence type="ECO:0000256" key="1">
    <source>
        <dbReference type="ARBA" id="ARBA00004463"/>
    </source>
</evidence>
<name>A0AAD4UQ11_OVIAM</name>
<dbReference type="GO" id="GO:0036457">
    <property type="term" value="C:keratohyalin granule"/>
    <property type="evidence" value="ECO:0007669"/>
    <property type="project" value="TreeGrafter"/>
</dbReference>
<dbReference type="PROSITE" id="PS00303">
    <property type="entry name" value="S100_CABP"/>
    <property type="match status" value="1"/>
</dbReference>
<feature type="compositionally biased region" description="Basic residues" evidence="5">
    <location>
        <begin position="143"/>
        <end position="154"/>
    </location>
</feature>
<evidence type="ECO:0000256" key="4">
    <source>
        <dbReference type="ARBA" id="ARBA00038258"/>
    </source>
</evidence>
<evidence type="ECO:0000256" key="2">
    <source>
        <dbReference type="ARBA" id="ARBA00022723"/>
    </source>
</evidence>
<feature type="compositionally biased region" description="Basic and acidic residues" evidence="5">
    <location>
        <begin position="262"/>
        <end position="284"/>
    </location>
</feature>
<dbReference type="EMBL" id="JAKZEL010000001">
    <property type="protein sequence ID" value="KAI4548977.1"/>
    <property type="molecule type" value="Genomic_DNA"/>
</dbReference>
<sequence>MIPDFSTQQAPPGYNLLALLVKEGNSFYIHKGNSSENVASCNILIRLWNPDDPDTTEVFMHILDVDHNKKIDFTEFFLMVFKLAHAYYNYTQRQNLQTAGQKQKKYTYRYEDEEDDTEEEKEETKRKYSHSRSGGKNQDRSKSPRGRGKKRHGSKSGSKQRRDDTPTSGHRHGCSKKHHESRREKKRRSSSTEPKERRHMSSVSPTRGYEEKEEEYGYENKGKRSAKCTGSEYDDSYQVCEDKVTTNFQSSHSKNYGSNITKGRDTEGHSRDTEGQETLGKDRGATMSSQETAPETLELDMDKPQLNLEMADIENPVLVKPVTVWDTPEIQVGVLRQLTEDLVPAQGINMVPPMVRQGTVIGTQRPIKGATMRDTPEIQVGILRQLMEDLVPALEINTELPMAILETVLGTQSPIKRDIVNLSMEGQDPARDKGRGATMSSQETVPDTLGLNRDKPPLDPEAAGTANPVLVRPVTMRDMQEIQVGILRQLMEDLVPAQETVLGTQSPIKGGTVILSTKGLDQAQGKDRGATMSNQETAPDSLELVMDKPPLDPEAVGTGNPVLVRPVTVKDIQKTQVDGP</sequence>
<evidence type="ECO:0000256" key="3">
    <source>
        <dbReference type="ARBA" id="ARBA00022837"/>
    </source>
</evidence>
<feature type="compositionally biased region" description="Polar residues" evidence="5">
    <location>
        <begin position="249"/>
        <end position="261"/>
    </location>
</feature>
<gene>
    <name evidence="7" type="ORF">MG293_001307</name>
</gene>
<evidence type="ECO:0000313" key="7">
    <source>
        <dbReference type="EMBL" id="KAI4548977.1"/>
    </source>
</evidence>
<evidence type="ECO:0000256" key="5">
    <source>
        <dbReference type="SAM" id="MobiDB-lite"/>
    </source>
</evidence>
<evidence type="ECO:0000313" key="8">
    <source>
        <dbReference type="Proteomes" id="UP001214576"/>
    </source>
</evidence>
<feature type="compositionally biased region" description="Basic residues" evidence="5">
    <location>
        <begin position="169"/>
        <end position="189"/>
    </location>
</feature>
<proteinExistence type="inferred from homology"/>
<dbReference type="InterPro" id="IPR001751">
    <property type="entry name" value="S100/CaBP7/8-like_CS"/>
</dbReference>
<dbReference type="InterPro" id="IPR002048">
    <property type="entry name" value="EF_hand_dom"/>
</dbReference>
<feature type="domain" description="EF-hand" evidence="6">
    <location>
        <begin position="51"/>
        <end position="86"/>
    </location>
</feature>
<comment type="caution">
    <text evidence="7">The sequence shown here is derived from an EMBL/GenBank/DDBJ whole genome shotgun (WGS) entry which is preliminary data.</text>
</comment>
<dbReference type="InterPro" id="IPR011992">
    <property type="entry name" value="EF-hand-dom_pair"/>
</dbReference>
<organism evidence="7 8">
    <name type="scientific">Ovis ammon polii</name>
    <dbReference type="NCBI Taxonomy" id="230172"/>
    <lineage>
        <taxon>Eukaryota</taxon>
        <taxon>Metazoa</taxon>
        <taxon>Chordata</taxon>
        <taxon>Craniata</taxon>
        <taxon>Vertebrata</taxon>
        <taxon>Euteleostomi</taxon>
        <taxon>Mammalia</taxon>
        <taxon>Eutheria</taxon>
        <taxon>Laurasiatheria</taxon>
        <taxon>Artiodactyla</taxon>
        <taxon>Ruminantia</taxon>
        <taxon>Pecora</taxon>
        <taxon>Bovidae</taxon>
        <taxon>Caprinae</taxon>
        <taxon>Ovis</taxon>
    </lineage>
</organism>
<dbReference type="PANTHER" id="PTHR22571:SF51">
    <property type="entry name" value="FILAGGRIN"/>
    <property type="match status" value="1"/>
</dbReference>
<dbReference type="GO" id="GO:0005509">
    <property type="term" value="F:calcium ion binding"/>
    <property type="evidence" value="ECO:0007669"/>
    <property type="project" value="InterPro"/>
</dbReference>
<keyword evidence="3" id="KW-0106">Calcium</keyword>
<dbReference type="PROSITE" id="PS00018">
    <property type="entry name" value="EF_HAND_1"/>
    <property type="match status" value="1"/>
</dbReference>
<keyword evidence="8" id="KW-1185">Reference proteome</keyword>
<dbReference type="SUPFAM" id="SSF47473">
    <property type="entry name" value="EF-hand"/>
    <property type="match status" value="1"/>
</dbReference>
<dbReference type="Proteomes" id="UP001214576">
    <property type="component" value="Unassembled WGS sequence"/>
</dbReference>
<comment type="subcellular location">
    <subcellularLocation>
        <location evidence="1">Cytoplasmic granule</location>
    </subcellularLocation>
</comment>
<protein>
    <recommendedName>
        <fullName evidence="6">EF-hand domain-containing protein</fullName>
    </recommendedName>
</protein>
<feature type="compositionally biased region" description="Acidic residues" evidence="5">
    <location>
        <begin position="111"/>
        <end position="121"/>
    </location>
</feature>
<dbReference type="Gene3D" id="1.10.238.10">
    <property type="entry name" value="EF-hand"/>
    <property type="match status" value="1"/>
</dbReference>
<accession>A0AAD4UQ11</accession>
<dbReference type="PANTHER" id="PTHR22571">
    <property type="entry name" value="FILAGGRIN-RELATED"/>
    <property type="match status" value="1"/>
</dbReference>
<feature type="region of interest" description="Disordered" evidence="5">
    <location>
        <begin position="95"/>
        <end position="230"/>
    </location>
</feature>
<feature type="region of interest" description="Disordered" evidence="5">
    <location>
        <begin position="426"/>
        <end position="452"/>
    </location>
</feature>
<evidence type="ECO:0000259" key="6">
    <source>
        <dbReference type="PROSITE" id="PS50222"/>
    </source>
</evidence>